<evidence type="ECO:0008006" key="4">
    <source>
        <dbReference type="Google" id="ProtNLM"/>
    </source>
</evidence>
<dbReference type="InterPro" id="IPR049982">
    <property type="entry name" value="EF0163-like"/>
</dbReference>
<dbReference type="NCBIfam" id="NF042930">
    <property type="entry name" value="EF0163_fam"/>
    <property type="match status" value="1"/>
</dbReference>
<accession>A0ABC9TMQ2</accession>
<protein>
    <recommendedName>
        <fullName evidence="4">Lipoprotein</fullName>
    </recommendedName>
</protein>
<evidence type="ECO:0000313" key="2">
    <source>
        <dbReference type="EMBL" id="EPI09642.1"/>
    </source>
</evidence>
<sequence length="179" mass="20084">MMKKVIFGVGFILLMLGVFFLPVGKEKEPSNQVKSINTTETTDFSMSESDSKAFSDERTRDTVSETTESSVKEIQVNNKELLQSFGEAYANYSNINDRNEKLKKLMTAECIKKNGIDVKTAVQLSSEGNVETVYQSEDNKYAVILTCTQSGRTIRVLLLASVKDGKISEMTYNTIKKEY</sequence>
<gene>
    <name evidence="2" type="ORF">D358_01133</name>
</gene>
<feature type="compositionally biased region" description="Basic and acidic residues" evidence="1">
    <location>
        <begin position="49"/>
        <end position="63"/>
    </location>
</feature>
<dbReference type="AlphaFoldDB" id="A0ABC9TMQ2"/>
<name>A0ABC9TMQ2_ENTFL</name>
<feature type="region of interest" description="Disordered" evidence="1">
    <location>
        <begin position="30"/>
        <end position="69"/>
    </location>
</feature>
<organism evidence="2 3">
    <name type="scientific">Enterococcus faecalis RP2S-4</name>
    <dbReference type="NCBI Taxonomy" id="1244145"/>
    <lineage>
        <taxon>Bacteria</taxon>
        <taxon>Bacillati</taxon>
        <taxon>Bacillota</taxon>
        <taxon>Bacilli</taxon>
        <taxon>Lactobacillales</taxon>
        <taxon>Enterococcaceae</taxon>
        <taxon>Enterococcus</taxon>
    </lineage>
</organism>
<comment type="caution">
    <text evidence="2">The sequence shown here is derived from an EMBL/GenBank/DDBJ whole genome shotgun (WGS) entry which is preliminary data.</text>
</comment>
<reference evidence="2 3" key="1">
    <citation type="submission" date="2013-06" db="EMBL/GenBank/DDBJ databases">
        <authorList>
            <person name="Weinstock G."/>
            <person name="Sodergren E."/>
            <person name="Lobos E.A."/>
            <person name="Fulton L."/>
            <person name="Fulton R."/>
            <person name="Courtney L."/>
            <person name="Fronick C."/>
            <person name="O'Laughlin M."/>
            <person name="Godfrey J."/>
            <person name="Wilson R.M."/>
            <person name="Miner T."/>
            <person name="Farmer C."/>
            <person name="Delehaunty K."/>
            <person name="Cordes M."/>
            <person name="Minx P."/>
            <person name="Tomlinson C."/>
            <person name="Chen J."/>
            <person name="Wollam A."/>
            <person name="Pepin K.H."/>
            <person name="Bhonagiri V."/>
            <person name="Zhang X."/>
            <person name="Warren W."/>
            <person name="Mitreva M."/>
            <person name="Mardis E.R."/>
            <person name="Wilson R.K."/>
        </authorList>
    </citation>
    <scope>NUCLEOTIDE SEQUENCE [LARGE SCALE GENOMIC DNA]</scope>
    <source>
        <strain evidence="2 3">RP2S-4</strain>
    </source>
</reference>
<dbReference type="EMBL" id="ATIR01000030">
    <property type="protein sequence ID" value="EPI09642.1"/>
    <property type="molecule type" value="Genomic_DNA"/>
</dbReference>
<dbReference type="Proteomes" id="UP000015750">
    <property type="component" value="Unassembled WGS sequence"/>
</dbReference>
<feature type="compositionally biased region" description="Polar residues" evidence="1">
    <location>
        <begin position="30"/>
        <end position="48"/>
    </location>
</feature>
<evidence type="ECO:0000256" key="1">
    <source>
        <dbReference type="SAM" id="MobiDB-lite"/>
    </source>
</evidence>
<proteinExistence type="predicted"/>
<evidence type="ECO:0000313" key="3">
    <source>
        <dbReference type="Proteomes" id="UP000015750"/>
    </source>
</evidence>